<organism evidence="1 2">
    <name type="scientific">Chryseobacterium antibioticum</name>
    <dbReference type="NCBI Taxonomy" id="2728847"/>
    <lineage>
        <taxon>Bacteria</taxon>
        <taxon>Pseudomonadati</taxon>
        <taxon>Bacteroidota</taxon>
        <taxon>Flavobacteriia</taxon>
        <taxon>Flavobacteriales</taxon>
        <taxon>Weeksellaceae</taxon>
        <taxon>Chryseobacterium group</taxon>
        <taxon>Chryseobacterium</taxon>
    </lineage>
</organism>
<dbReference type="Proteomes" id="UP000544054">
    <property type="component" value="Unassembled WGS sequence"/>
</dbReference>
<comment type="caution">
    <text evidence="1">The sequence shown here is derived from an EMBL/GenBank/DDBJ whole genome shotgun (WGS) entry which is preliminary data.</text>
</comment>
<keyword evidence="2" id="KW-1185">Reference proteome</keyword>
<gene>
    <name evidence="1" type="ORF">HHL23_04490</name>
</gene>
<dbReference type="EMBL" id="JABBGI010000004">
    <property type="protein sequence ID" value="NML69050.1"/>
    <property type="molecule type" value="Genomic_DNA"/>
</dbReference>
<evidence type="ECO:0000313" key="1">
    <source>
        <dbReference type="EMBL" id="NML69050.1"/>
    </source>
</evidence>
<dbReference type="PROSITE" id="PS51257">
    <property type="entry name" value="PROKAR_LIPOPROTEIN"/>
    <property type="match status" value="1"/>
</dbReference>
<proteinExistence type="predicted"/>
<evidence type="ECO:0000313" key="2">
    <source>
        <dbReference type="Proteomes" id="UP000544054"/>
    </source>
</evidence>
<dbReference type="AlphaFoldDB" id="A0A7Y0AKY2"/>
<protein>
    <submittedName>
        <fullName evidence="1">Uncharacterized protein</fullName>
    </submittedName>
</protein>
<name>A0A7Y0AKY2_9FLAO</name>
<accession>A0A7Y0AKY2</accession>
<dbReference type="RefSeq" id="WP_169233619.1">
    <property type="nucleotide sequence ID" value="NZ_JABBGI010000004.1"/>
</dbReference>
<sequence length="73" mass="8110">MIINLRSNSLSMFSVLMLYSCESRSSKETAKKISPQKVSVQNIQVTDGMKNLTYSESIEADNSVSIGLMYRVG</sequence>
<reference evidence="1 2" key="1">
    <citation type="submission" date="2020-04" db="EMBL/GenBank/DDBJ databases">
        <title>Chryseobacterium sp. RP-3-3 sp. nov., isolated from Jeju soil.</title>
        <authorList>
            <person name="Dahal R.H."/>
        </authorList>
    </citation>
    <scope>NUCLEOTIDE SEQUENCE [LARGE SCALE GENOMIC DNA]</scope>
    <source>
        <strain evidence="1 2">RP-3-3</strain>
    </source>
</reference>